<protein>
    <recommendedName>
        <fullName evidence="9">Lipid A biosynthesis lauroyl acyltransferase</fullName>
    </recommendedName>
</protein>
<reference evidence="7 8" key="1">
    <citation type="submission" date="2018-11" db="EMBL/GenBank/DDBJ databases">
        <title>Genetic determinants and prediction of antibiotic resistance phenotypes in Helicobacter pylori.</title>
        <authorList>
            <person name="Wagner K."/>
        </authorList>
    </citation>
    <scope>NUCLEOTIDE SEQUENCE [LARGE SCALE GENOMIC DNA]</scope>
    <source>
        <strain evidence="7 8">ZH70</strain>
    </source>
</reference>
<organism evidence="7 8">
    <name type="scientific">Helicobacter pylori</name>
    <name type="common">Campylobacter pylori</name>
    <dbReference type="NCBI Taxonomy" id="210"/>
    <lineage>
        <taxon>Bacteria</taxon>
        <taxon>Pseudomonadati</taxon>
        <taxon>Campylobacterota</taxon>
        <taxon>Epsilonproteobacteria</taxon>
        <taxon>Campylobacterales</taxon>
        <taxon>Helicobacteraceae</taxon>
        <taxon>Helicobacter</taxon>
    </lineage>
</organism>
<evidence type="ECO:0000256" key="4">
    <source>
        <dbReference type="ARBA" id="ARBA00022679"/>
    </source>
</evidence>
<dbReference type="InterPro" id="IPR004960">
    <property type="entry name" value="LipA_acyltrans"/>
</dbReference>
<feature type="non-terminal residue" evidence="7">
    <location>
        <position position="1"/>
    </location>
</feature>
<dbReference type="GO" id="GO:0005886">
    <property type="term" value="C:plasma membrane"/>
    <property type="evidence" value="ECO:0007669"/>
    <property type="project" value="UniProtKB-SubCell"/>
</dbReference>
<evidence type="ECO:0000313" key="7">
    <source>
        <dbReference type="EMBL" id="RVZ24183.1"/>
    </source>
</evidence>
<keyword evidence="2" id="KW-1003">Cell membrane</keyword>
<dbReference type="Pfam" id="PF03279">
    <property type="entry name" value="Lip_A_acyltrans"/>
    <property type="match status" value="1"/>
</dbReference>
<proteinExistence type="predicted"/>
<evidence type="ECO:0000256" key="1">
    <source>
        <dbReference type="ARBA" id="ARBA00004533"/>
    </source>
</evidence>
<evidence type="ECO:0008006" key="9">
    <source>
        <dbReference type="Google" id="ProtNLM"/>
    </source>
</evidence>
<keyword evidence="4" id="KW-0808">Transferase</keyword>
<dbReference type="GO" id="GO:0009247">
    <property type="term" value="P:glycolipid biosynthetic process"/>
    <property type="evidence" value="ECO:0007669"/>
    <property type="project" value="UniProtKB-ARBA"/>
</dbReference>
<keyword evidence="5" id="KW-0472">Membrane</keyword>
<evidence type="ECO:0000313" key="8">
    <source>
        <dbReference type="Proteomes" id="UP000289022"/>
    </source>
</evidence>
<dbReference type="GO" id="GO:0016746">
    <property type="term" value="F:acyltransferase activity"/>
    <property type="evidence" value="ECO:0007669"/>
    <property type="project" value="UniProtKB-KW"/>
</dbReference>
<comment type="caution">
    <text evidence="7">The sequence shown here is derived from an EMBL/GenBank/DDBJ whole genome shotgun (WGS) entry which is preliminary data.</text>
</comment>
<gene>
    <name evidence="7" type="ORF">EC518_11080</name>
</gene>
<dbReference type="EMBL" id="RJGP01000900">
    <property type="protein sequence ID" value="RVZ24183.1"/>
    <property type="molecule type" value="Genomic_DNA"/>
</dbReference>
<keyword evidence="3" id="KW-0997">Cell inner membrane</keyword>
<accession>A0A438WJH3</accession>
<evidence type="ECO:0000256" key="5">
    <source>
        <dbReference type="ARBA" id="ARBA00023136"/>
    </source>
</evidence>
<comment type="subcellular location">
    <subcellularLocation>
        <location evidence="1">Cell inner membrane</location>
    </subcellularLocation>
</comment>
<dbReference type="Proteomes" id="UP000289022">
    <property type="component" value="Unassembled WGS sequence"/>
</dbReference>
<sequence>VIRNHPESYFWFHRRFKSTHPEIYQR</sequence>
<name>A0A438WJH3_HELPX</name>
<dbReference type="AlphaFoldDB" id="A0A438WJH3"/>
<evidence type="ECO:0000256" key="6">
    <source>
        <dbReference type="ARBA" id="ARBA00023315"/>
    </source>
</evidence>
<keyword evidence="6" id="KW-0012">Acyltransferase</keyword>
<evidence type="ECO:0000256" key="2">
    <source>
        <dbReference type="ARBA" id="ARBA00022475"/>
    </source>
</evidence>
<evidence type="ECO:0000256" key="3">
    <source>
        <dbReference type="ARBA" id="ARBA00022519"/>
    </source>
</evidence>